<organism evidence="8 9">
    <name type="scientific">Aliidiomarina taiwanensis</name>
    <dbReference type="NCBI Taxonomy" id="946228"/>
    <lineage>
        <taxon>Bacteria</taxon>
        <taxon>Pseudomonadati</taxon>
        <taxon>Pseudomonadota</taxon>
        <taxon>Gammaproteobacteria</taxon>
        <taxon>Alteromonadales</taxon>
        <taxon>Idiomarinaceae</taxon>
        <taxon>Aliidiomarina</taxon>
    </lineage>
</organism>
<feature type="transmembrane region" description="Helical" evidence="6">
    <location>
        <begin position="381"/>
        <end position="408"/>
    </location>
</feature>
<dbReference type="OrthoDB" id="9762978at2"/>
<keyword evidence="9" id="KW-1185">Reference proteome</keyword>
<comment type="subcellular location">
    <subcellularLocation>
        <location evidence="1">Cell membrane</location>
        <topology evidence="1">Multi-pass membrane protein</topology>
    </subcellularLocation>
</comment>
<feature type="transmembrane region" description="Helical" evidence="6">
    <location>
        <begin position="320"/>
        <end position="337"/>
    </location>
</feature>
<feature type="transmembrane region" description="Helical" evidence="6">
    <location>
        <begin position="27"/>
        <end position="47"/>
    </location>
</feature>
<evidence type="ECO:0000256" key="2">
    <source>
        <dbReference type="ARBA" id="ARBA00022475"/>
    </source>
</evidence>
<name>A0A432X810_9GAMM</name>
<keyword evidence="5 6" id="KW-0472">Membrane</keyword>
<proteinExistence type="predicted"/>
<feature type="transmembrane region" description="Helical" evidence="6">
    <location>
        <begin position="444"/>
        <end position="463"/>
    </location>
</feature>
<evidence type="ECO:0000313" key="8">
    <source>
        <dbReference type="EMBL" id="RUO42998.1"/>
    </source>
</evidence>
<feature type="transmembrane region" description="Helical" evidence="6">
    <location>
        <begin position="110"/>
        <end position="128"/>
    </location>
</feature>
<feature type="domain" description="Na+/H+ antiporter NhaC-like C-terminal" evidence="7">
    <location>
        <begin position="164"/>
        <end position="461"/>
    </location>
</feature>
<accession>A0A432X810</accession>
<dbReference type="PANTHER" id="PTHR43478">
    <property type="entry name" value="NA+/H+ ANTIPORTER-RELATED"/>
    <property type="match status" value="1"/>
</dbReference>
<reference evidence="8 9" key="1">
    <citation type="journal article" date="2011" name="Front. Microbiol.">
        <title>Genomic signatures of strain selection and enhancement in Bacillus atrophaeus var. globigii, a historical biowarfare simulant.</title>
        <authorList>
            <person name="Gibbons H.S."/>
            <person name="Broomall S.M."/>
            <person name="McNew L.A."/>
            <person name="Daligault H."/>
            <person name="Chapman C."/>
            <person name="Bruce D."/>
            <person name="Karavis M."/>
            <person name="Krepps M."/>
            <person name="McGregor P.A."/>
            <person name="Hong C."/>
            <person name="Park K.H."/>
            <person name="Akmal A."/>
            <person name="Feldman A."/>
            <person name="Lin J.S."/>
            <person name="Chang W.E."/>
            <person name="Higgs B.W."/>
            <person name="Demirev P."/>
            <person name="Lindquist J."/>
            <person name="Liem A."/>
            <person name="Fochler E."/>
            <person name="Read T.D."/>
            <person name="Tapia R."/>
            <person name="Johnson S."/>
            <person name="Bishop-Lilly K.A."/>
            <person name="Detter C."/>
            <person name="Han C."/>
            <person name="Sozhamannan S."/>
            <person name="Rosenzweig C.N."/>
            <person name="Skowronski E.W."/>
        </authorList>
    </citation>
    <scope>NUCLEOTIDE SEQUENCE [LARGE SCALE GENOMIC DNA]</scope>
    <source>
        <strain evidence="8 9">AIT1</strain>
    </source>
</reference>
<evidence type="ECO:0000256" key="3">
    <source>
        <dbReference type="ARBA" id="ARBA00022692"/>
    </source>
</evidence>
<feature type="transmembrane region" description="Helical" evidence="6">
    <location>
        <begin position="67"/>
        <end position="89"/>
    </location>
</feature>
<sequence>MNAELGWLSLLPSLLAILVAIISRRVIWALLGGVIFAYGLLYSPDLSTAALAAGEGLYGTLVDPGNLMLWGFTLAIGALFGVLEQGGTFGSFVQALENKQWVHSRKRARLFTWVLGVIVFIESNVSIMTSGTTSRPVYDRLGISRQKLAYIIDSTCAPVCILIPLNAWGAFNLGLIGQQEVEQPLMVFAGSVLLNAYAIFALFLALWVAWTGWTIGPMKAYELTAQDDYAKRQSTTKAAPDAVNKGAVATVILSLVSMVVLVPAMLVYTGDGKLVAGSGMFSVFVAIYAALFIAIVGTLVSIPNSVGNVVRGIVRGARDILPLAVILWLAIALGDVTKSLGTGDYLTGLLNTSVPFMLIPVLVFILSGITAFAIGSSWGTFALMIPLAVPLALGLGIPVPLLIGAALAGGIFGDHASPISDTTIMASLASGSDHIAHVRTQLPYALLAAAATIVFYLLAGMFVEVTRVAS</sequence>
<dbReference type="AlphaFoldDB" id="A0A432X810"/>
<feature type="transmembrane region" description="Helical" evidence="6">
    <location>
        <begin position="185"/>
        <end position="210"/>
    </location>
</feature>
<evidence type="ECO:0000256" key="1">
    <source>
        <dbReference type="ARBA" id="ARBA00004651"/>
    </source>
</evidence>
<evidence type="ECO:0000256" key="6">
    <source>
        <dbReference type="SAM" id="Phobius"/>
    </source>
</evidence>
<gene>
    <name evidence="8" type="ORF">CWE15_06240</name>
</gene>
<dbReference type="Proteomes" id="UP000286976">
    <property type="component" value="Unassembled WGS sequence"/>
</dbReference>
<feature type="transmembrane region" description="Helical" evidence="6">
    <location>
        <begin position="280"/>
        <end position="300"/>
    </location>
</feature>
<feature type="transmembrane region" description="Helical" evidence="6">
    <location>
        <begin position="6"/>
        <end position="22"/>
    </location>
</feature>
<keyword evidence="4 6" id="KW-1133">Transmembrane helix</keyword>
<evidence type="ECO:0000256" key="4">
    <source>
        <dbReference type="ARBA" id="ARBA00022989"/>
    </source>
</evidence>
<dbReference type="EMBL" id="PIPQ01000002">
    <property type="protein sequence ID" value="RUO42998.1"/>
    <property type="molecule type" value="Genomic_DNA"/>
</dbReference>
<dbReference type="GO" id="GO:0005886">
    <property type="term" value="C:plasma membrane"/>
    <property type="evidence" value="ECO:0007669"/>
    <property type="project" value="UniProtKB-SubCell"/>
</dbReference>
<comment type="caution">
    <text evidence="8">The sequence shown here is derived from an EMBL/GenBank/DDBJ whole genome shotgun (WGS) entry which is preliminary data.</text>
</comment>
<dbReference type="PANTHER" id="PTHR43478:SF1">
    <property type="entry name" value="NA+_H+ ANTIPORTER NHAC-LIKE C-TERMINAL DOMAIN-CONTAINING PROTEIN"/>
    <property type="match status" value="1"/>
</dbReference>
<keyword evidence="3 6" id="KW-0812">Transmembrane</keyword>
<feature type="transmembrane region" description="Helical" evidence="6">
    <location>
        <begin position="349"/>
        <end position="375"/>
    </location>
</feature>
<evidence type="ECO:0000259" key="7">
    <source>
        <dbReference type="Pfam" id="PF03553"/>
    </source>
</evidence>
<evidence type="ECO:0000313" key="9">
    <source>
        <dbReference type="Proteomes" id="UP000286976"/>
    </source>
</evidence>
<dbReference type="InterPro" id="IPR018461">
    <property type="entry name" value="Na/H_Antiport_NhaC-like_C"/>
</dbReference>
<feature type="transmembrane region" description="Helical" evidence="6">
    <location>
        <begin position="247"/>
        <end position="268"/>
    </location>
</feature>
<keyword evidence="2" id="KW-1003">Cell membrane</keyword>
<dbReference type="Pfam" id="PF03553">
    <property type="entry name" value="Na_H_antiporter"/>
    <property type="match status" value="1"/>
</dbReference>
<protein>
    <submittedName>
        <fullName evidence="8">Sodium:proton antiporter</fullName>
    </submittedName>
</protein>
<evidence type="ECO:0000256" key="5">
    <source>
        <dbReference type="ARBA" id="ARBA00023136"/>
    </source>
</evidence>